<feature type="domain" description="Ubiquitin-like" evidence="1">
    <location>
        <begin position="1"/>
        <end position="33"/>
    </location>
</feature>
<dbReference type="SUPFAM" id="SSF54236">
    <property type="entry name" value="Ubiquitin-like"/>
    <property type="match status" value="1"/>
</dbReference>
<protein>
    <recommendedName>
        <fullName evidence="1">Ubiquitin-like domain-containing protein</fullName>
    </recommendedName>
</protein>
<dbReference type="Gene3D" id="3.10.20.90">
    <property type="entry name" value="Phosphatidylinositol 3-kinase Catalytic Subunit, Chain A, domain 1"/>
    <property type="match status" value="1"/>
</dbReference>
<dbReference type="CDD" id="cd17039">
    <property type="entry name" value="Ubl_ubiquitin_like"/>
    <property type="match status" value="1"/>
</dbReference>
<dbReference type="PROSITE" id="PS50053">
    <property type="entry name" value="UBIQUITIN_2"/>
    <property type="match status" value="1"/>
</dbReference>
<dbReference type="Pfam" id="PF00240">
    <property type="entry name" value="ubiquitin"/>
    <property type="match status" value="1"/>
</dbReference>
<name>A0A6V7TRS7_MELEN</name>
<reference evidence="2 3" key="1">
    <citation type="submission" date="2020-08" db="EMBL/GenBank/DDBJ databases">
        <authorList>
            <person name="Koutsovoulos G."/>
            <person name="Danchin GJ E."/>
        </authorList>
    </citation>
    <scope>NUCLEOTIDE SEQUENCE [LARGE SCALE GENOMIC DNA]</scope>
</reference>
<gene>
    <name evidence="2" type="ORF">MENT_LOCUS3551</name>
</gene>
<dbReference type="EMBL" id="CAJEWN010000011">
    <property type="protein sequence ID" value="CAD2132104.1"/>
    <property type="molecule type" value="Genomic_DNA"/>
</dbReference>
<dbReference type="InterPro" id="IPR000626">
    <property type="entry name" value="Ubiquitin-like_dom"/>
</dbReference>
<evidence type="ECO:0000313" key="3">
    <source>
        <dbReference type="Proteomes" id="UP000580250"/>
    </source>
</evidence>
<comment type="caution">
    <text evidence="2">The sequence shown here is derived from an EMBL/GenBank/DDBJ whole genome shotgun (WGS) entry which is preliminary data.</text>
</comment>
<dbReference type="AlphaFoldDB" id="A0A6V7TRS7"/>
<dbReference type="InterPro" id="IPR029071">
    <property type="entry name" value="Ubiquitin-like_domsf"/>
</dbReference>
<dbReference type="Proteomes" id="UP000580250">
    <property type="component" value="Unassembled WGS sequence"/>
</dbReference>
<organism evidence="2 3">
    <name type="scientific">Meloidogyne enterolobii</name>
    <name type="common">Root-knot nematode worm</name>
    <name type="synonym">Meloidogyne mayaguensis</name>
    <dbReference type="NCBI Taxonomy" id="390850"/>
    <lineage>
        <taxon>Eukaryota</taxon>
        <taxon>Metazoa</taxon>
        <taxon>Ecdysozoa</taxon>
        <taxon>Nematoda</taxon>
        <taxon>Chromadorea</taxon>
        <taxon>Rhabditida</taxon>
        <taxon>Tylenchina</taxon>
        <taxon>Tylenchomorpha</taxon>
        <taxon>Tylenchoidea</taxon>
        <taxon>Meloidogynidae</taxon>
        <taxon>Meloidogyninae</taxon>
        <taxon>Meloidogyne</taxon>
    </lineage>
</organism>
<proteinExistence type="predicted"/>
<sequence>MIELKTGNTTCSQRLIYNGQNLKDSRKIVDYNIRIILLFI</sequence>
<accession>A0A6V7TRS7</accession>
<evidence type="ECO:0000259" key="1">
    <source>
        <dbReference type="PROSITE" id="PS50053"/>
    </source>
</evidence>
<evidence type="ECO:0000313" key="2">
    <source>
        <dbReference type="EMBL" id="CAD2132104.1"/>
    </source>
</evidence>